<dbReference type="Gramene" id="Bo1g006700.1">
    <property type="protein sequence ID" value="Bo1g006700.1"/>
    <property type="gene ID" value="Bo1g006700"/>
</dbReference>
<dbReference type="InterPro" id="IPR036047">
    <property type="entry name" value="F-box-like_dom_sf"/>
</dbReference>
<evidence type="ECO:0000313" key="4">
    <source>
        <dbReference type="Proteomes" id="UP000032141"/>
    </source>
</evidence>
<dbReference type="eggNOG" id="KOG1072">
    <property type="taxonomic scope" value="Eukaryota"/>
</dbReference>
<feature type="domain" description="F-box" evidence="2">
    <location>
        <begin position="19"/>
        <end position="66"/>
    </location>
</feature>
<name>A0A0D3A1U4_BRAOL</name>
<dbReference type="CDD" id="cd22152">
    <property type="entry name" value="F-box_AtAFR-like"/>
    <property type="match status" value="1"/>
</dbReference>
<proteinExistence type="predicted"/>
<evidence type="ECO:0000259" key="2">
    <source>
        <dbReference type="PROSITE" id="PS50181"/>
    </source>
</evidence>
<dbReference type="Proteomes" id="UP000032141">
    <property type="component" value="Chromosome C1"/>
</dbReference>
<accession>A0A0D3A1U4</accession>
<organism evidence="3 4">
    <name type="scientific">Brassica oleracea var. oleracea</name>
    <dbReference type="NCBI Taxonomy" id="109376"/>
    <lineage>
        <taxon>Eukaryota</taxon>
        <taxon>Viridiplantae</taxon>
        <taxon>Streptophyta</taxon>
        <taxon>Embryophyta</taxon>
        <taxon>Tracheophyta</taxon>
        <taxon>Spermatophyta</taxon>
        <taxon>Magnoliopsida</taxon>
        <taxon>eudicotyledons</taxon>
        <taxon>Gunneridae</taxon>
        <taxon>Pentapetalae</taxon>
        <taxon>rosids</taxon>
        <taxon>malvids</taxon>
        <taxon>Brassicales</taxon>
        <taxon>Brassicaceae</taxon>
        <taxon>Brassiceae</taxon>
        <taxon>Brassica</taxon>
    </lineage>
</organism>
<dbReference type="InterPro" id="IPR050354">
    <property type="entry name" value="F-box/kelch-repeat_ARATH"/>
</dbReference>
<dbReference type="Gene3D" id="2.120.10.80">
    <property type="entry name" value="Kelch-type beta propeller"/>
    <property type="match status" value="1"/>
</dbReference>
<reference evidence="3" key="2">
    <citation type="submission" date="2015-03" db="UniProtKB">
        <authorList>
            <consortium name="EnsemblPlants"/>
        </authorList>
    </citation>
    <scope>IDENTIFICATION</scope>
</reference>
<dbReference type="SUPFAM" id="SSF81383">
    <property type="entry name" value="F-box domain"/>
    <property type="match status" value="1"/>
</dbReference>
<keyword evidence="4" id="KW-1185">Reference proteome</keyword>
<dbReference type="PANTHER" id="PTHR24414:SF198">
    <property type="entry name" value="F-BOX DOMAIN-CONTAINING PROTEIN"/>
    <property type="match status" value="1"/>
</dbReference>
<dbReference type="EnsemblPlants" id="Bo1g006700.1">
    <property type="protein sequence ID" value="Bo1g006700.1"/>
    <property type="gene ID" value="Bo1g006700"/>
</dbReference>
<dbReference type="Pfam" id="PF25210">
    <property type="entry name" value="Kelch_FKB95"/>
    <property type="match status" value="1"/>
</dbReference>
<dbReference type="PANTHER" id="PTHR24414">
    <property type="entry name" value="F-BOX/KELCH-REPEAT PROTEIN SKIP4"/>
    <property type="match status" value="1"/>
</dbReference>
<evidence type="ECO:0000256" key="1">
    <source>
        <dbReference type="SAM" id="MobiDB-lite"/>
    </source>
</evidence>
<protein>
    <recommendedName>
        <fullName evidence="2">F-box domain-containing protein</fullName>
    </recommendedName>
</protein>
<dbReference type="AlphaFoldDB" id="A0A0D3A1U4"/>
<dbReference type="STRING" id="109376.A0A0D3A1U4"/>
<dbReference type="SUPFAM" id="SSF117281">
    <property type="entry name" value="Kelch motif"/>
    <property type="match status" value="1"/>
</dbReference>
<dbReference type="PROSITE" id="PS50181">
    <property type="entry name" value="FBOX"/>
    <property type="match status" value="1"/>
</dbReference>
<sequence>MTNNRIAPPSKKKKKTKKPPSFSSIPDDVIVNILARILKSHYRSLSLVSKHFNSLLSSPDIYFARSLIGNTDARLYVCLWLPTLSSSHRHRWFNLSYRQGQLTLVPVRRALASSYSPDRLNSTTVAVQSEIYQMGGSNEDKRTRAVRVLDCRNQTWRRAPDMKMRNVIGGCTQTEETMTWGEVFDLKTQTWKPLPKPPSDDYINSYHNGEVFGGRLYFFNMNNNKKNYAYDPTEGRWVQEAGFVGLEGMTGPWCVIGSVIFAEHGRIFKWYDPRNGKWLGVHGLGLVYEKRAKNSRTIQLVNHGGKLVIIWDAWHMRQREHKSVWCAPVR</sequence>
<reference evidence="3 4" key="1">
    <citation type="journal article" date="2014" name="Genome Biol.">
        <title>Transcriptome and methylome profiling reveals relics of genome dominance in the mesopolyploid Brassica oleracea.</title>
        <authorList>
            <person name="Parkin I.A."/>
            <person name="Koh C."/>
            <person name="Tang H."/>
            <person name="Robinson S.J."/>
            <person name="Kagale S."/>
            <person name="Clarke W.E."/>
            <person name="Town C.D."/>
            <person name="Nixon J."/>
            <person name="Krishnakumar V."/>
            <person name="Bidwell S.L."/>
            <person name="Denoeud F."/>
            <person name="Belcram H."/>
            <person name="Links M.G."/>
            <person name="Just J."/>
            <person name="Clarke C."/>
            <person name="Bender T."/>
            <person name="Huebert T."/>
            <person name="Mason A.S."/>
            <person name="Pires J.C."/>
            <person name="Barker G."/>
            <person name="Moore J."/>
            <person name="Walley P.G."/>
            <person name="Manoli S."/>
            <person name="Batley J."/>
            <person name="Edwards D."/>
            <person name="Nelson M.N."/>
            <person name="Wang X."/>
            <person name="Paterson A.H."/>
            <person name="King G."/>
            <person name="Bancroft I."/>
            <person name="Chalhoub B."/>
            <person name="Sharpe A.G."/>
        </authorList>
    </citation>
    <scope>NUCLEOTIDE SEQUENCE</scope>
    <source>
        <strain evidence="3 4">cv. TO1000</strain>
    </source>
</reference>
<dbReference type="InterPro" id="IPR015915">
    <property type="entry name" value="Kelch-typ_b-propeller"/>
</dbReference>
<dbReference type="Pfam" id="PF00646">
    <property type="entry name" value="F-box"/>
    <property type="match status" value="1"/>
</dbReference>
<dbReference type="InterPro" id="IPR057499">
    <property type="entry name" value="Kelch_FKB95"/>
</dbReference>
<evidence type="ECO:0000313" key="3">
    <source>
        <dbReference type="EnsemblPlants" id="Bo1g006700.1"/>
    </source>
</evidence>
<dbReference type="HOGENOM" id="CLU_032521_1_2_1"/>
<feature type="region of interest" description="Disordered" evidence="1">
    <location>
        <begin position="1"/>
        <end position="22"/>
    </location>
</feature>
<dbReference type="InterPro" id="IPR001810">
    <property type="entry name" value="F-box_dom"/>
</dbReference>
<dbReference type="OMA" id="QTEETMT"/>
<dbReference type="SMART" id="SM00256">
    <property type="entry name" value="FBOX"/>
    <property type="match status" value="1"/>
</dbReference>